<dbReference type="AlphaFoldDB" id="X1F0M8"/>
<sequence length="488" mass="56220">NTPDTAHKVNREVEFDVDLTEYFDNSSVYLEEIALDLNYDGEIEFDDAFVFSRYALLEENYNFYLRNEYLEYELFELEEDTIALSRNELDRLLYYDLENDKYILKAKVEYDWNCIIEMNLGSNSKLEILAALNLINYDLSVSYSSYEVKRISASESSVPFELAAVYAPNYINTSEGVTVLEDDEDLDVGIFRGFLRNVDTRQRLMLRQKLYYNFTESQMGSYYILLDQEYTDCVLRFVSPYGYLSSPIDYLINQTNFEFVSDPEVISIEFYFHNGISYVKKGDMEKDSIDNTKFNFVWNDAEGGTGASTGDSVKIMFNLTDILGNNGQYEYTLIADFDPPQTTISLGDGSQNFQSDLIAFPDTPILFNSNELDYIPSEHYSWQEDFNSFNSGYMTHSYYPDDYSSTWNMNSLNMYNMFPTTTPSELWSGWSLNYDSQVTTSSFSNGDLTSNLNSESGLYTPNQPGDFNLTKGSFTQYGDLATIDANYS</sequence>
<name>X1F0M8_9ZZZZ</name>
<organism evidence="1">
    <name type="scientific">marine sediment metagenome</name>
    <dbReference type="NCBI Taxonomy" id="412755"/>
    <lineage>
        <taxon>unclassified sequences</taxon>
        <taxon>metagenomes</taxon>
        <taxon>ecological metagenomes</taxon>
    </lineage>
</organism>
<gene>
    <name evidence="1" type="ORF">S03H2_11006</name>
</gene>
<accession>X1F0M8</accession>
<reference evidence="1" key="1">
    <citation type="journal article" date="2014" name="Front. Microbiol.">
        <title>High frequency of phylogenetically diverse reductive dehalogenase-homologous genes in deep subseafloor sedimentary metagenomes.</title>
        <authorList>
            <person name="Kawai M."/>
            <person name="Futagami T."/>
            <person name="Toyoda A."/>
            <person name="Takaki Y."/>
            <person name="Nishi S."/>
            <person name="Hori S."/>
            <person name="Arai W."/>
            <person name="Tsubouchi T."/>
            <person name="Morono Y."/>
            <person name="Uchiyama I."/>
            <person name="Ito T."/>
            <person name="Fujiyama A."/>
            <person name="Inagaki F."/>
            <person name="Takami H."/>
        </authorList>
    </citation>
    <scope>NUCLEOTIDE SEQUENCE</scope>
    <source>
        <strain evidence="1">Expedition CK06-06</strain>
    </source>
</reference>
<comment type="caution">
    <text evidence="1">The sequence shown here is derived from an EMBL/GenBank/DDBJ whole genome shotgun (WGS) entry which is preliminary data.</text>
</comment>
<feature type="non-terminal residue" evidence="1">
    <location>
        <position position="488"/>
    </location>
</feature>
<evidence type="ECO:0000313" key="1">
    <source>
        <dbReference type="EMBL" id="GAH39181.1"/>
    </source>
</evidence>
<dbReference type="EMBL" id="BARU01005632">
    <property type="protein sequence ID" value="GAH39181.1"/>
    <property type="molecule type" value="Genomic_DNA"/>
</dbReference>
<protein>
    <submittedName>
        <fullName evidence="1">Uncharacterized protein</fullName>
    </submittedName>
</protein>
<proteinExistence type="predicted"/>
<feature type="non-terminal residue" evidence="1">
    <location>
        <position position="1"/>
    </location>
</feature>